<proteinExistence type="predicted"/>
<dbReference type="OrthoDB" id="229728at2"/>
<evidence type="ECO:0000313" key="3">
    <source>
        <dbReference type="Proteomes" id="UP000186309"/>
    </source>
</evidence>
<reference evidence="3" key="1">
    <citation type="submission" date="2016-12" db="EMBL/GenBank/DDBJ databases">
        <title>Comparative genomics of four Isosphaeraceae planctomycetes: a common pool of plasmids and glycoside hydrolase genes.</title>
        <authorList>
            <person name="Ivanova A."/>
        </authorList>
    </citation>
    <scope>NUCLEOTIDE SEQUENCE [LARGE SCALE GENOMIC DNA]</scope>
    <source>
        <strain evidence="3">PX4</strain>
    </source>
</reference>
<protein>
    <recommendedName>
        <fullName evidence="4">Cytochrome c domain-containing protein</fullName>
    </recommendedName>
</protein>
<dbReference type="Proteomes" id="UP000186309">
    <property type="component" value="Chromosome"/>
</dbReference>
<dbReference type="AlphaFoldDB" id="A0A1U7CWW7"/>
<accession>A0A1U7CWW7</accession>
<dbReference type="EMBL" id="CP019082">
    <property type="protein sequence ID" value="APW63442.1"/>
    <property type="molecule type" value="Genomic_DNA"/>
</dbReference>
<gene>
    <name evidence="2" type="ORF">BSF38_05009</name>
</gene>
<evidence type="ECO:0008006" key="4">
    <source>
        <dbReference type="Google" id="ProtNLM"/>
    </source>
</evidence>
<dbReference type="RefSeq" id="WP_076349781.1">
    <property type="nucleotide sequence ID" value="NZ_CP019082.1"/>
</dbReference>
<name>A0A1U7CWW7_9BACT</name>
<dbReference type="KEGG" id="pbor:BSF38_05009"/>
<sequence>MIDIEVKWTRRASAMARGGVTLVLAQGLFLVSAEAQFIPFQDDPIRYYVDRAEDPVAKVQARIERGEKRLEFEGVNGYLKSVLRELDVPLSSQALVYSKSSLQFRKVSPKTPRALYFNDDVYVGWINGGEFLEIVSFDANQGAIFYTLDQTPTASRGFTKAELDCIQCHVGARTQGVPGVLLRSIVTNSKGNQTAETRPYLTDHRSPFAERWGGWYVTGTHGRQTHLGNLVVDSADGGKVDATDGNVVDLASRFPIASYPTQHSDIVAHLVLDHQVQLHNLITVANYQTRLALHAEKAAGRGVDAISAESRKKIEVPSEELVRYLLFAGEAPLTEPVVGDSGFTREFSARGPRDGKGRSLRDFDLTRRIFKYPCSYLIYTAAFDALPRPAKDYVYRRLFEVLTNADQGSAFAHLSPDDRRAILEILVATKPGVPKDWRAAADKPTSDPVKSVDSTGPRP</sequence>
<evidence type="ECO:0000313" key="2">
    <source>
        <dbReference type="EMBL" id="APW63442.1"/>
    </source>
</evidence>
<evidence type="ECO:0000256" key="1">
    <source>
        <dbReference type="SAM" id="MobiDB-lite"/>
    </source>
</evidence>
<organism evidence="2 3">
    <name type="scientific">Paludisphaera borealis</name>
    <dbReference type="NCBI Taxonomy" id="1387353"/>
    <lineage>
        <taxon>Bacteria</taxon>
        <taxon>Pseudomonadati</taxon>
        <taxon>Planctomycetota</taxon>
        <taxon>Planctomycetia</taxon>
        <taxon>Isosphaerales</taxon>
        <taxon>Isosphaeraceae</taxon>
        <taxon>Paludisphaera</taxon>
    </lineage>
</organism>
<feature type="region of interest" description="Disordered" evidence="1">
    <location>
        <begin position="436"/>
        <end position="459"/>
    </location>
</feature>
<feature type="compositionally biased region" description="Basic and acidic residues" evidence="1">
    <location>
        <begin position="436"/>
        <end position="445"/>
    </location>
</feature>
<keyword evidence="3" id="KW-1185">Reference proteome</keyword>